<evidence type="ECO:0000256" key="4">
    <source>
        <dbReference type="SAM" id="MobiDB-lite"/>
    </source>
</evidence>
<feature type="domain" description="MULE transposase" evidence="6">
    <location>
        <begin position="280"/>
        <end position="376"/>
    </location>
</feature>
<dbReference type="Gene3D" id="2.20.25.240">
    <property type="match status" value="1"/>
</dbReference>
<feature type="region of interest" description="Disordered" evidence="4">
    <location>
        <begin position="55"/>
        <end position="81"/>
    </location>
</feature>
<gene>
    <name evidence="7" type="ORF">BYL167_LOCUS39197</name>
</gene>
<dbReference type="InterPro" id="IPR018289">
    <property type="entry name" value="MULE_transposase_dom"/>
</dbReference>
<feature type="compositionally biased region" description="Basic and acidic residues" evidence="4">
    <location>
        <begin position="56"/>
        <end position="81"/>
    </location>
</feature>
<evidence type="ECO:0000313" key="7">
    <source>
        <dbReference type="EMBL" id="CAF4578312.1"/>
    </source>
</evidence>
<evidence type="ECO:0000256" key="1">
    <source>
        <dbReference type="ARBA" id="ARBA00022723"/>
    </source>
</evidence>
<feature type="non-terminal residue" evidence="7">
    <location>
        <position position="1"/>
    </location>
</feature>
<reference evidence="7" key="1">
    <citation type="submission" date="2021-02" db="EMBL/GenBank/DDBJ databases">
        <authorList>
            <person name="Nowell W R."/>
        </authorList>
    </citation>
    <scope>NUCLEOTIDE SEQUENCE</scope>
</reference>
<protein>
    <recommendedName>
        <fullName evidence="9">MULE transposase domain-containing protein</fullName>
    </recommendedName>
</protein>
<proteinExistence type="predicted"/>
<dbReference type="EMBL" id="CAJOBH010093688">
    <property type="protein sequence ID" value="CAF4578312.1"/>
    <property type="molecule type" value="Genomic_DNA"/>
</dbReference>
<keyword evidence="1" id="KW-0479">Metal-binding</keyword>
<dbReference type="AlphaFoldDB" id="A0A8S2YPN1"/>
<comment type="caution">
    <text evidence="7">The sequence shown here is derived from an EMBL/GenBank/DDBJ whole genome shotgun (WGS) entry which is preliminary data.</text>
</comment>
<evidence type="ECO:0000256" key="2">
    <source>
        <dbReference type="ARBA" id="ARBA00022771"/>
    </source>
</evidence>
<organism evidence="7 8">
    <name type="scientific">Rotaria magnacalcarata</name>
    <dbReference type="NCBI Taxonomy" id="392030"/>
    <lineage>
        <taxon>Eukaryota</taxon>
        <taxon>Metazoa</taxon>
        <taxon>Spiralia</taxon>
        <taxon>Gnathifera</taxon>
        <taxon>Rotifera</taxon>
        <taxon>Eurotatoria</taxon>
        <taxon>Bdelloidea</taxon>
        <taxon>Philodinida</taxon>
        <taxon>Philodinidae</taxon>
        <taxon>Rotaria</taxon>
    </lineage>
</organism>
<accession>A0A8S2YPN1</accession>
<evidence type="ECO:0000259" key="6">
    <source>
        <dbReference type="Pfam" id="PF10551"/>
    </source>
</evidence>
<dbReference type="PANTHER" id="PTHR47160:SF10">
    <property type="entry name" value="MULE TRANSPOSASE DOMAIN-CONTAINING PROTEIN"/>
    <property type="match status" value="1"/>
</dbReference>
<feature type="region of interest" description="Disordered" evidence="4">
    <location>
        <begin position="1"/>
        <end position="21"/>
    </location>
</feature>
<dbReference type="PANTHER" id="PTHR47160">
    <property type="entry name" value="PUTATIVE-RELATED"/>
    <property type="match status" value="1"/>
</dbReference>
<evidence type="ECO:0000313" key="8">
    <source>
        <dbReference type="Proteomes" id="UP000681967"/>
    </source>
</evidence>
<sequence length="559" mass="63877">NKLNNDVNDNRRKKMKKKEKVVPAANVFNSAASFSNTSPVRSNILSNISNTYNLHDNGKNDDVEEEHGNNKKQEKDDDDKRYEETYSIAVGPITWGKTKLGGDMLFMEESIYLFQSKSDKLMKKLWRCQRRDKKCRAVVYTDSTSASYLGNNGIDHNHPTDLLLVKKHHLINDLKRKVEDLTVNVPAAVDQGIANLGLDNEAMVNFPLPKVVVRTIYRHRANMFPPLPNDQTFEIPKQFSQTKRRESIIIYDGYKKKYDGRLLLFSTNELLQQLCETELILVDGTFASAPIGFEQLVIIMGNINGEGVPLVWALTSNRKQQTYDKIWSEIINWSLKKESRMKVKRFILDFEAAQRNSIERHFVGAEITGCWFHFCQCLYRNIGQLGLIPSYKDDAAIRTWLRSFMALPLVDNDILPYAIEYLQRHIPTGSDQCCEFLRYNNRIGNRFGNRPNIWLFLYRLLIEEQIIEQRVQQLVFGKIQTNGSALAPENDTISRSISNLNKKYIDGDLDIEKYLKACTFLIGNADVGSANANKMVSSTAATVCPTTTPPKKKKPAAKT</sequence>
<dbReference type="InterPro" id="IPR007588">
    <property type="entry name" value="Znf_FLYWCH"/>
</dbReference>
<dbReference type="Pfam" id="PF10551">
    <property type="entry name" value="MULE"/>
    <property type="match status" value="1"/>
</dbReference>
<keyword evidence="3" id="KW-0862">Zinc</keyword>
<keyword evidence="2" id="KW-0863">Zinc-finger</keyword>
<evidence type="ECO:0008006" key="9">
    <source>
        <dbReference type="Google" id="ProtNLM"/>
    </source>
</evidence>
<evidence type="ECO:0000259" key="5">
    <source>
        <dbReference type="Pfam" id="PF04500"/>
    </source>
</evidence>
<name>A0A8S2YPN1_9BILA</name>
<dbReference type="Proteomes" id="UP000681967">
    <property type="component" value="Unassembled WGS sequence"/>
</dbReference>
<evidence type="ECO:0000256" key="3">
    <source>
        <dbReference type="ARBA" id="ARBA00022833"/>
    </source>
</evidence>
<feature type="domain" description="FLYWCH-type" evidence="5">
    <location>
        <begin position="98"/>
        <end position="158"/>
    </location>
</feature>
<dbReference type="Pfam" id="PF04500">
    <property type="entry name" value="FLYWCH"/>
    <property type="match status" value="1"/>
</dbReference>
<dbReference type="GO" id="GO:0008270">
    <property type="term" value="F:zinc ion binding"/>
    <property type="evidence" value="ECO:0007669"/>
    <property type="project" value="UniProtKB-KW"/>
</dbReference>